<comment type="catalytic activity">
    <reaction evidence="25">
        <text>L-aspartate + ATP = 4-phospho-L-aspartate + ADP</text>
        <dbReference type="Rhea" id="RHEA:23776"/>
        <dbReference type="ChEBI" id="CHEBI:29991"/>
        <dbReference type="ChEBI" id="CHEBI:30616"/>
        <dbReference type="ChEBI" id="CHEBI:57535"/>
        <dbReference type="ChEBI" id="CHEBI:456216"/>
        <dbReference type="EC" id="2.7.2.4"/>
    </reaction>
    <physiologicalReaction direction="left-to-right" evidence="25">
        <dbReference type="Rhea" id="RHEA:23777"/>
    </physiologicalReaction>
</comment>
<evidence type="ECO:0000256" key="1">
    <source>
        <dbReference type="ARBA" id="ARBA00001920"/>
    </source>
</evidence>
<keyword evidence="18" id="KW-0560">Oxidoreductase</keyword>
<dbReference type="CDD" id="cd04922">
    <property type="entry name" value="ACT_AKi-HSDH-ThrA_2"/>
    <property type="match status" value="1"/>
</dbReference>
<name>A0A562U9V0_9SPHI</name>
<dbReference type="EMBL" id="VLLI01000003">
    <property type="protein sequence ID" value="TWJ02319.1"/>
    <property type="molecule type" value="Genomic_DNA"/>
</dbReference>
<evidence type="ECO:0000256" key="6">
    <source>
        <dbReference type="ARBA" id="ARBA00005139"/>
    </source>
</evidence>
<evidence type="ECO:0000313" key="30">
    <source>
        <dbReference type="Proteomes" id="UP000317010"/>
    </source>
</evidence>
<dbReference type="Gene3D" id="3.30.2130.10">
    <property type="entry name" value="VC0802-like"/>
    <property type="match status" value="1"/>
</dbReference>
<evidence type="ECO:0000256" key="17">
    <source>
        <dbReference type="ARBA" id="ARBA00022857"/>
    </source>
</evidence>
<accession>A0A562U9V0</accession>
<comment type="function">
    <text evidence="24">Bifunctional aspartate kinase and homoserine dehydrogenase that catalyzes the first and the third steps toward the synthesis of lysine, methionine and threonine from aspartate.</text>
</comment>
<keyword evidence="17" id="KW-0521">NADP</keyword>
<evidence type="ECO:0000256" key="15">
    <source>
        <dbReference type="ARBA" id="ARBA00022777"/>
    </source>
</evidence>
<keyword evidence="30" id="KW-1185">Reference proteome</keyword>
<evidence type="ECO:0000256" key="8">
    <source>
        <dbReference type="ARBA" id="ARBA00010046"/>
    </source>
</evidence>
<keyword evidence="10" id="KW-0028">Amino-acid biosynthesis</keyword>
<dbReference type="InterPro" id="IPR042199">
    <property type="entry name" value="AsparK_Bifunc_asparK/hSer_DH"/>
</dbReference>
<dbReference type="Pfam" id="PF03447">
    <property type="entry name" value="NAD_binding_3"/>
    <property type="match status" value="1"/>
</dbReference>
<feature type="domain" description="ACT" evidence="28">
    <location>
        <begin position="400"/>
        <end position="478"/>
    </location>
</feature>
<keyword evidence="13" id="KW-0479">Metal-binding</keyword>
<evidence type="ECO:0000256" key="2">
    <source>
        <dbReference type="ARBA" id="ARBA00004766"/>
    </source>
</evidence>
<dbReference type="GO" id="GO:0009090">
    <property type="term" value="P:homoserine biosynthetic process"/>
    <property type="evidence" value="ECO:0007669"/>
    <property type="project" value="UniProtKB-ARBA"/>
</dbReference>
<dbReference type="PANTHER" id="PTHR43070">
    <property type="match status" value="1"/>
</dbReference>
<protein>
    <submittedName>
        <fullName evidence="29">Aspartate kinase</fullName>
    </submittedName>
</protein>
<comment type="catalytic activity">
    <reaction evidence="26">
        <text>L-homoserine + NADP(+) = L-aspartate 4-semialdehyde + NADPH + H(+)</text>
        <dbReference type="Rhea" id="RHEA:15761"/>
        <dbReference type="ChEBI" id="CHEBI:15378"/>
        <dbReference type="ChEBI" id="CHEBI:57476"/>
        <dbReference type="ChEBI" id="CHEBI:57783"/>
        <dbReference type="ChEBI" id="CHEBI:58349"/>
        <dbReference type="ChEBI" id="CHEBI:537519"/>
        <dbReference type="EC" id="1.1.1.3"/>
    </reaction>
    <physiologicalReaction direction="right-to-left" evidence="26">
        <dbReference type="Rhea" id="RHEA:15763"/>
    </physiologicalReaction>
</comment>
<dbReference type="NCBIfam" id="NF006959">
    <property type="entry name" value="PRK09436.1"/>
    <property type="match status" value="1"/>
</dbReference>
<keyword evidence="23" id="KW-0511">Multifunctional enzyme</keyword>
<evidence type="ECO:0000259" key="28">
    <source>
        <dbReference type="PROSITE" id="PS51671"/>
    </source>
</evidence>
<comment type="pathway">
    <text evidence="6">Amino-acid biosynthesis; L-threonine biosynthesis; L-threonine from L-aspartate: step 1/5.</text>
</comment>
<evidence type="ECO:0000256" key="27">
    <source>
        <dbReference type="ARBA" id="ARBA00049031"/>
    </source>
</evidence>
<keyword evidence="11" id="KW-0808">Transferase</keyword>
<dbReference type="CDD" id="cd04921">
    <property type="entry name" value="ACT_AKi-HSDH-ThrA-like_1"/>
    <property type="match status" value="1"/>
</dbReference>
<comment type="pathway">
    <text evidence="3">Amino-acid biosynthesis; L-methionine biosynthesis via de novo pathway; L-homoserine from L-aspartate: step 1/3.</text>
</comment>
<dbReference type="SUPFAM" id="SSF55021">
    <property type="entry name" value="ACT-like"/>
    <property type="match status" value="2"/>
</dbReference>
<evidence type="ECO:0000256" key="20">
    <source>
        <dbReference type="ARBA" id="ARBA00023053"/>
    </source>
</evidence>
<dbReference type="PANTHER" id="PTHR43070:SF5">
    <property type="entry name" value="HOMOSERINE DEHYDROGENASE"/>
    <property type="match status" value="1"/>
</dbReference>
<comment type="caution">
    <text evidence="29">The sequence shown here is derived from an EMBL/GenBank/DDBJ whole genome shotgun (WGS) entry which is preliminary data.</text>
</comment>
<dbReference type="UniPathway" id="UPA00051">
    <property type="reaction ID" value="UER00462"/>
</dbReference>
<dbReference type="NCBIfam" id="TIGR00657">
    <property type="entry name" value="asp_kinases"/>
    <property type="match status" value="1"/>
</dbReference>
<evidence type="ECO:0000256" key="4">
    <source>
        <dbReference type="ARBA" id="ARBA00005056"/>
    </source>
</evidence>
<dbReference type="RefSeq" id="WP_144910825.1">
    <property type="nucleotide sequence ID" value="NZ_VLLI01000003.1"/>
</dbReference>
<dbReference type="GO" id="GO:0009086">
    <property type="term" value="P:methionine biosynthetic process"/>
    <property type="evidence" value="ECO:0007669"/>
    <property type="project" value="UniProtKB-KW"/>
</dbReference>
<dbReference type="OrthoDB" id="9799110at2"/>
<dbReference type="InterPro" id="IPR018042">
    <property type="entry name" value="Aspartate_kinase_CS"/>
</dbReference>
<comment type="cofactor">
    <cofactor evidence="1">
        <name>a metal cation</name>
        <dbReference type="ChEBI" id="CHEBI:25213"/>
    </cofactor>
</comment>
<dbReference type="InterPro" id="IPR036291">
    <property type="entry name" value="NAD(P)-bd_dom_sf"/>
</dbReference>
<keyword evidence="12" id="KW-0791">Threonine biosynthesis</keyword>
<feature type="domain" description="ACT" evidence="28">
    <location>
        <begin position="319"/>
        <end position="393"/>
    </location>
</feature>
<dbReference type="UniPathway" id="UPA00034">
    <property type="reaction ID" value="UER00015"/>
</dbReference>
<dbReference type="GO" id="GO:0005524">
    <property type="term" value="F:ATP binding"/>
    <property type="evidence" value="ECO:0007669"/>
    <property type="project" value="UniProtKB-KW"/>
</dbReference>
<dbReference type="SUPFAM" id="SSF55347">
    <property type="entry name" value="Glyceraldehyde-3-phosphate dehydrogenase-like, C-terminal domain"/>
    <property type="match status" value="1"/>
</dbReference>
<dbReference type="FunFam" id="3.30.360.10:FF:000006">
    <property type="entry name" value="Bifunctional aspartokinase/homoserine dehydrogenase"/>
    <property type="match status" value="1"/>
</dbReference>
<keyword evidence="14" id="KW-0547">Nucleotide-binding</keyword>
<dbReference type="Gene3D" id="1.20.120.1320">
    <property type="entry name" value="Aspartokinase, catalytic domain"/>
    <property type="match status" value="1"/>
</dbReference>
<dbReference type="Gene3D" id="3.30.360.10">
    <property type="entry name" value="Dihydrodipicolinate Reductase, domain 2"/>
    <property type="match status" value="1"/>
</dbReference>
<dbReference type="InterPro" id="IPR005106">
    <property type="entry name" value="Asp/hSer_DH_NAD-bd"/>
</dbReference>
<dbReference type="InterPro" id="IPR054352">
    <property type="entry name" value="ACT_Aspartokinase"/>
</dbReference>
<evidence type="ECO:0000256" key="26">
    <source>
        <dbReference type="ARBA" id="ARBA00048841"/>
    </source>
</evidence>
<dbReference type="InterPro" id="IPR045865">
    <property type="entry name" value="ACT-like_dom_sf"/>
</dbReference>
<evidence type="ECO:0000256" key="18">
    <source>
        <dbReference type="ARBA" id="ARBA00023002"/>
    </source>
</evidence>
<dbReference type="Pfam" id="PF00742">
    <property type="entry name" value="Homoserine_dh"/>
    <property type="match status" value="1"/>
</dbReference>
<evidence type="ECO:0000256" key="5">
    <source>
        <dbReference type="ARBA" id="ARBA00005062"/>
    </source>
</evidence>
<evidence type="ECO:0000256" key="16">
    <source>
        <dbReference type="ARBA" id="ARBA00022840"/>
    </source>
</evidence>
<evidence type="ECO:0000256" key="21">
    <source>
        <dbReference type="ARBA" id="ARBA00023154"/>
    </source>
</evidence>
<dbReference type="Pfam" id="PF00696">
    <property type="entry name" value="AA_kinase"/>
    <property type="match status" value="1"/>
</dbReference>
<sequence length="815" mass="89154">MKILKFGGTSVGSVQSIQTLLNILKEEVKNGEKPIVVLSAMSGVTNLLISMAEGAADGRDFTENLAELEKRHFDVVKSLLSVQNQNPAFTRLKIYFNQLEELLQGILTLRELTPKTRDQVLSFGERCSTLMISKIAAQYFPEALNVDAADLIKTDSSFGQAKVDMNLTDLLIGAFYRENKDKVLFVTGFIAANEAGQVTTLGRGGSDYTAAILGAALNAQEIQIWTDVNGMMTADPRMVKKAFSLPELTYTEAMELSYFGAKVIYPPTMIPAFLKKIPIVIKNTFEPEFEGTVIRHDCQPSNLPIKGISSINNISILNLEGSGMVGKSGFSGRLFSLLAREQINIILITQSSSEHSITFAVQPYDADKAKQLIEQEFELELLANKLEPLVIEQNLAIIAIVGENMKQTPGVSGKLFHALGRNGVNVRAIAQGSSEYNISVIISGNDLAKALNAVHDGFFVELTKTLHAFCLGTGNIGQTLFKQLNAHSAYLQEHNGIQVKIAGISNTRKMTFNADGISLDSWKDDLEASNEAADLKAFVAKMKSMNLPNCVFIDNTASPKPVEVYEEVFKSNISVITCNKIGNSASYEQYKTFHDTAHRHGVDFFYETNVGAGLPIIRTLKDLMNSGDRIAKIEAILSGTISFIFNNFKGDANFHDVVKEAQEKGYTEPDPRDDLSGKDFMRKILILARDAGYAMEAEDVFIESMLPKACLEAQTVEDFYAALKTEDAHFGNLKAKAAAENKVLRYIGKLEDGKAAITLQMVDESHPFFTLSGSDNIISFTTDRYKERPLVVKGPGAGAEVTAAGVFADLINVGA</sequence>
<evidence type="ECO:0000256" key="9">
    <source>
        <dbReference type="ARBA" id="ARBA00011881"/>
    </source>
</evidence>
<evidence type="ECO:0000313" key="29">
    <source>
        <dbReference type="EMBL" id="TWJ02319.1"/>
    </source>
</evidence>
<dbReference type="Pfam" id="PF22468">
    <property type="entry name" value="ACT_9"/>
    <property type="match status" value="2"/>
</dbReference>
<dbReference type="UniPathway" id="UPA00050">
    <property type="reaction ID" value="UER00063"/>
</dbReference>
<comment type="pathway">
    <text evidence="5">Amino-acid biosynthesis; L-methionine biosynthesis via de novo pathway; L-homoserine from L-aspartate: step 3/3.</text>
</comment>
<evidence type="ECO:0000256" key="14">
    <source>
        <dbReference type="ARBA" id="ARBA00022741"/>
    </source>
</evidence>
<evidence type="ECO:0000256" key="24">
    <source>
        <dbReference type="ARBA" id="ARBA00044938"/>
    </source>
</evidence>
<dbReference type="PIRSF" id="PIRSF000727">
    <property type="entry name" value="ThrA"/>
    <property type="match status" value="1"/>
</dbReference>
<dbReference type="InterPro" id="IPR001341">
    <property type="entry name" value="Asp_kinase"/>
</dbReference>
<dbReference type="GO" id="GO:0004072">
    <property type="term" value="F:aspartate kinase activity"/>
    <property type="evidence" value="ECO:0007669"/>
    <property type="project" value="UniProtKB-EC"/>
</dbReference>
<keyword evidence="15 29" id="KW-0418">Kinase</keyword>
<proteinExistence type="inferred from homology"/>
<dbReference type="GO" id="GO:0050661">
    <property type="term" value="F:NADP binding"/>
    <property type="evidence" value="ECO:0007669"/>
    <property type="project" value="InterPro"/>
</dbReference>
<keyword evidence="21" id="KW-0457">Lysine biosynthesis</keyword>
<comment type="pathway">
    <text evidence="2">Amino-acid biosynthesis; L-lysine biosynthesis via DAP pathway; (S)-tetrahydrodipicolinate from L-aspartate: step 1/4.</text>
</comment>
<dbReference type="Gene3D" id="3.40.50.720">
    <property type="entry name" value="NAD(P)-binding Rossmann-like Domain"/>
    <property type="match status" value="1"/>
</dbReference>
<dbReference type="SUPFAM" id="SSF51735">
    <property type="entry name" value="NAD(P)-binding Rossmann-fold domains"/>
    <property type="match status" value="1"/>
</dbReference>
<dbReference type="CDD" id="cd04243">
    <property type="entry name" value="AAK_AK-HSDH-like"/>
    <property type="match status" value="1"/>
</dbReference>
<dbReference type="InterPro" id="IPR011147">
    <property type="entry name" value="Bifunc_Aspkin/hSer_DH"/>
</dbReference>
<dbReference type="PROSITE" id="PS51671">
    <property type="entry name" value="ACT"/>
    <property type="match status" value="2"/>
</dbReference>
<dbReference type="SUPFAM" id="SSF53633">
    <property type="entry name" value="Carbamate kinase-like"/>
    <property type="match status" value="1"/>
</dbReference>
<keyword evidence="19" id="KW-0520">NAD</keyword>
<evidence type="ECO:0000256" key="25">
    <source>
        <dbReference type="ARBA" id="ARBA00048561"/>
    </source>
</evidence>
<dbReference type="InterPro" id="IPR001342">
    <property type="entry name" value="HDH_cat"/>
</dbReference>
<evidence type="ECO:0000256" key="22">
    <source>
        <dbReference type="ARBA" id="ARBA00023167"/>
    </source>
</evidence>
<comment type="similarity">
    <text evidence="7">In the C-terminal section; belongs to the homoserine dehydrogenase family.</text>
</comment>
<comment type="similarity">
    <text evidence="8">In the N-terminal section; belongs to the aspartokinase family.</text>
</comment>
<dbReference type="InterPro" id="IPR036393">
    <property type="entry name" value="AceGlu_kinase-like_sf"/>
</dbReference>
<dbReference type="InterPro" id="IPR019811">
    <property type="entry name" value="HDH_CS"/>
</dbReference>
<keyword evidence="20" id="KW-0915">Sodium</keyword>
<dbReference type="Gene3D" id="3.40.1160.10">
    <property type="entry name" value="Acetylglutamate kinase-like"/>
    <property type="match status" value="1"/>
</dbReference>
<evidence type="ECO:0000256" key="19">
    <source>
        <dbReference type="ARBA" id="ARBA00023027"/>
    </source>
</evidence>
<dbReference type="InterPro" id="IPR001048">
    <property type="entry name" value="Asp/Glu/Uridylate_kinase"/>
</dbReference>
<organism evidence="29 30">
    <name type="scientific">Mucilaginibacter frigoritolerans</name>
    <dbReference type="NCBI Taxonomy" id="652788"/>
    <lineage>
        <taxon>Bacteria</taxon>
        <taxon>Pseudomonadati</taxon>
        <taxon>Bacteroidota</taxon>
        <taxon>Sphingobacteriia</taxon>
        <taxon>Sphingobacteriales</taxon>
        <taxon>Sphingobacteriaceae</taxon>
        <taxon>Mucilaginibacter</taxon>
    </lineage>
</organism>
<evidence type="ECO:0000256" key="3">
    <source>
        <dbReference type="ARBA" id="ARBA00004986"/>
    </source>
</evidence>
<evidence type="ECO:0000256" key="7">
    <source>
        <dbReference type="ARBA" id="ARBA00007952"/>
    </source>
</evidence>
<evidence type="ECO:0000256" key="12">
    <source>
        <dbReference type="ARBA" id="ARBA00022697"/>
    </source>
</evidence>
<dbReference type="InterPro" id="IPR002912">
    <property type="entry name" value="ACT_dom"/>
</dbReference>
<reference evidence="29 30" key="1">
    <citation type="submission" date="2019-07" db="EMBL/GenBank/DDBJ databases">
        <title>Genomic Encyclopedia of Archaeal and Bacterial Type Strains, Phase II (KMG-II): from individual species to whole genera.</title>
        <authorList>
            <person name="Goeker M."/>
        </authorList>
    </citation>
    <scope>NUCLEOTIDE SEQUENCE [LARGE SCALE GENOMIC DNA]</scope>
    <source>
        <strain evidence="29 30">ATCC BAA-1854</strain>
    </source>
</reference>
<comment type="catalytic activity">
    <reaction evidence="27">
        <text>L-homoserine + NAD(+) = L-aspartate 4-semialdehyde + NADH + H(+)</text>
        <dbReference type="Rhea" id="RHEA:15757"/>
        <dbReference type="ChEBI" id="CHEBI:15378"/>
        <dbReference type="ChEBI" id="CHEBI:57476"/>
        <dbReference type="ChEBI" id="CHEBI:57540"/>
        <dbReference type="ChEBI" id="CHEBI:57945"/>
        <dbReference type="ChEBI" id="CHEBI:537519"/>
        <dbReference type="EC" id="1.1.1.3"/>
    </reaction>
    <physiologicalReaction direction="right-to-left" evidence="27">
        <dbReference type="Rhea" id="RHEA:15759"/>
    </physiologicalReaction>
</comment>
<keyword evidence="22" id="KW-0486">Methionine biosynthesis</keyword>
<dbReference type="GO" id="GO:0046872">
    <property type="term" value="F:metal ion binding"/>
    <property type="evidence" value="ECO:0007669"/>
    <property type="project" value="UniProtKB-KW"/>
</dbReference>
<dbReference type="PROSITE" id="PS01042">
    <property type="entry name" value="HOMOSER_DHGENASE"/>
    <property type="match status" value="1"/>
</dbReference>
<dbReference type="GO" id="GO:0009088">
    <property type="term" value="P:threonine biosynthetic process"/>
    <property type="evidence" value="ECO:0007669"/>
    <property type="project" value="UniProtKB-UniPathway"/>
</dbReference>
<evidence type="ECO:0000256" key="10">
    <source>
        <dbReference type="ARBA" id="ARBA00022605"/>
    </source>
</evidence>
<dbReference type="Proteomes" id="UP000317010">
    <property type="component" value="Unassembled WGS sequence"/>
</dbReference>
<dbReference type="FunFam" id="3.30.2130.10:FF:000001">
    <property type="entry name" value="Bifunctional aspartokinase/homoserine dehydrogenase"/>
    <property type="match status" value="1"/>
</dbReference>
<evidence type="ECO:0000256" key="11">
    <source>
        <dbReference type="ARBA" id="ARBA00022679"/>
    </source>
</evidence>
<dbReference type="AlphaFoldDB" id="A0A562U9V0"/>
<dbReference type="PROSITE" id="PS00324">
    <property type="entry name" value="ASPARTOKINASE"/>
    <property type="match status" value="1"/>
</dbReference>
<comment type="subunit">
    <text evidence="9">Homotetramer.</text>
</comment>
<dbReference type="GO" id="GO:0004412">
    <property type="term" value="F:homoserine dehydrogenase activity"/>
    <property type="evidence" value="ECO:0007669"/>
    <property type="project" value="UniProtKB-EC"/>
</dbReference>
<dbReference type="GO" id="GO:0009089">
    <property type="term" value="P:lysine biosynthetic process via diaminopimelate"/>
    <property type="evidence" value="ECO:0007669"/>
    <property type="project" value="UniProtKB-UniPathway"/>
</dbReference>
<evidence type="ECO:0000256" key="13">
    <source>
        <dbReference type="ARBA" id="ARBA00022723"/>
    </source>
</evidence>
<dbReference type="InterPro" id="IPR049638">
    <property type="entry name" value="AK-HD"/>
</dbReference>
<evidence type="ECO:0000256" key="23">
    <source>
        <dbReference type="ARBA" id="ARBA00023268"/>
    </source>
</evidence>
<gene>
    <name evidence="29" type="ORF">JN11_01291</name>
</gene>
<comment type="pathway">
    <text evidence="4">Amino-acid biosynthesis; L-threonine biosynthesis; L-threonine from L-aspartate: step 3/5.</text>
</comment>
<keyword evidence="16" id="KW-0067">ATP-binding</keyword>